<reference evidence="1 2" key="1">
    <citation type="journal article" date="2023" name="Nucleic Acids Res.">
        <title>The hologenome of Daphnia magna reveals possible DNA methylation and microbiome-mediated evolution of the host genome.</title>
        <authorList>
            <person name="Chaturvedi A."/>
            <person name="Li X."/>
            <person name="Dhandapani V."/>
            <person name="Marshall H."/>
            <person name="Kissane S."/>
            <person name="Cuenca-Cambronero M."/>
            <person name="Asole G."/>
            <person name="Calvet F."/>
            <person name="Ruiz-Romero M."/>
            <person name="Marangio P."/>
            <person name="Guigo R."/>
            <person name="Rago D."/>
            <person name="Mirbahai L."/>
            <person name="Eastwood N."/>
            <person name="Colbourne J.K."/>
            <person name="Zhou J."/>
            <person name="Mallon E."/>
            <person name="Orsini L."/>
        </authorList>
    </citation>
    <scope>NUCLEOTIDE SEQUENCE [LARGE SCALE GENOMIC DNA]</scope>
    <source>
        <strain evidence="1">LRV0_1</strain>
    </source>
</reference>
<proteinExistence type="predicted"/>
<evidence type="ECO:0000313" key="2">
    <source>
        <dbReference type="Proteomes" id="UP001234178"/>
    </source>
</evidence>
<name>A0ABR0B108_9CRUS</name>
<sequence length="90" mass="10581">MHKALLDYDINSDFENCWYILPYIHKSPVKIFYTVPDVTYVIDFCRLKELVTDPDTNLSRPKAGYHRRRQSVIIVLAILTRHSAKEMALL</sequence>
<keyword evidence="2" id="KW-1185">Reference proteome</keyword>
<dbReference type="Proteomes" id="UP001234178">
    <property type="component" value="Unassembled WGS sequence"/>
</dbReference>
<evidence type="ECO:0000313" key="1">
    <source>
        <dbReference type="EMBL" id="KAK4031066.1"/>
    </source>
</evidence>
<protein>
    <submittedName>
        <fullName evidence="1">Uncharacterized protein</fullName>
    </submittedName>
</protein>
<dbReference type="EMBL" id="JAOYFB010000039">
    <property type="protein sequence ID" value="KAK4031066.1"/>
    <property type="molecule type" value="Genomic_DNA"/>
</dbReference>
<accession>A0ABR0B108</accession>
<organism evidence="1 2">
    <name type="scientific">Daphnia magna</name>
    <dbReference type="NCBI Taxonomy" id="35525"/>
    <lineage>
        <taxon>Eukaryota</taxon>
        <taxon>Metazoa</taxon>
        <taxon>Ecdysozoa</taxon>
        <taxon>Arthropoda</taxon>
        <taxon>Crustacea</taxon>
        <taxon>Branchiopoda</taxon>
        <taxon>Diplostraca</taxon>
        <taxon>Cladocera</taxon>
        <taxon>Anomopoda</taxon>
        <taxon>Daphniidae</taxon>
        <taxon>Daphnia</taxon>
    </lineage>
</organism>
<gene>
    <name evidence="1" type="ORF">OUZ56_024584</name>
</gene>
<comment type="caution">
    <text evidence="1">The sequence shown here is derived from an EMBL/GenBank/DDBJ whole genome shotgun (WGS) entry which is preliminary data.</text>
</comment>